<dbReference type="Proteomes" id="UP001189429">
    <property type="component" value="Unassembled WGS sequence"/>
</dbReference>
<keyword evidence="2" id="KW-1185">Reference proteome</keyword>
<evidence type="ECO:0000313" key="1">
    <source>
        <dbReference type="EMBL" id="CAK0829520.1"/>
    </source>
</evidence>
<accession>A0ABN9SG63</accession>
<gene>
    <name evidence="1" type="ORF">PCOR1329_LOCUS28434</name>
</gene>
<comment type="caution">
    <text evidence="1">The sequence shown here is derived from an EMBL/GenBank/DDBJ whole genome shotgun (WGS) entry which is preliminary data.</text>
</comment>
<sequence>SSIPSSLSSLPIAFSVSYIPSPRCAGIKWKCVNRRQIPAEGGKDWACTELQCQTGVHGTLKHSFHWDYDCDPPAMVSTVDAAEVEDAPRRAEGYEKV</sequence>
<reference evidence="1" key="1">
    <citation type="submission" date="2023-10" db="EMBL/GenBank/DDBJ databases">
        <authorList>
            <person name="Chen Y."/>
            <person name="Shah S."/>
            <person name="Dougan E. K."/>
            <person name="Thang M."/>
            <person name="Chan C."/>
        </authorList>
    </citation>
    <scope>NUCLEOTIDE SEQUENCE [LARGE SCALE GENOMIC DNA]</scope>
</reference>
<feature type="non-terminal residue" evidence="1">
    <location>
        <position position="1"/>
    </location>
</feature>
<proteinExistence type="predicted"/>
<dbReference type="EMBL" id="CAUYUJ010010493">
    <property type="protein sequence ID" value="CAK0829520.1"/>
    <property type="molecule type" value="Genomic_DNA"/>
</dbReference>
<evidence type="ECO:0000313" key="2">
    <source>
        <dbReference type="Proteomes" id="UP001189429"/>
    </source>
</evidence>
<name>A0ABN9SG63_9DINO</name>
<feature type="non-terminal residue" evidence="1">
    <location>
        <position position="97"/>
    </location>
</feature>
<protein>
    <submittedName>
        <fullName evidence="1">Uncharacterized protein</fullName>
    </submittedName>
</protein>
<organism evidence="1 2">
    <name type="scientific">Prorocentrum cordatum</name>
    <dbReference type="NCBI Taxonomy" id="2364126"/>
    <lineage>
        <taxon>Eukaryota</taxon>
        <taxon>Sar</taxon>
        <taxon>Alveolata</taxon>
        <taxon>Dinophyceae</taxon>
        <taxon>Prorocentrales</taxon>
        <taxon>Prorocentraceae</taxon>
        <taxon>Prorocentrum</taxon>
    </lineage>
</organism>